<dbReference type="PATRIC" id="fig|507754.4.peg.38"/>
<protein>
    <recommendedName>
        <fullName evidence="4">S-layer protein</fullName>
    </recommendedName>
</protein>
<organism evidence="2 3">
    <name type="scientific">Acidiplasma aeolicum</name>
    <dbReference type="NCBI Taxonomy" id="507754"/>
    <lineage>
        <taxon>Archaea</taxon>
        <taxon>Methanobacteriati</taxon>
        <taxon>Thermoplasmatota</taxon>
        <taxon>Thermoplasmata</taxon>
        <taxon>Thermoplasmatales</taxon>
        <taxon>Ferroplasmaceae</taxon>
        <taxon>Acidiplasma</taxon>
    </lineage>
</organism>
<evidence type="ECO:0008006" key="4">
    <source>
        <dbReference type="Google" id="ProtNLM"/>
    </source>
</evidence>
<evidence type="ECO:0000313" key="2">
    <source>
        <dbReference type="EMBL" id="KPV46277.1"/>
    </source>
</evidence>
<feature type="transmembrane region" description="Helical" evidence="1">
    <location>
        <begin position="393"/>
        <end position="411"/>
    </location>
</feature>
<proteinExistence type="predicted"/>
<keyword evidence="1" id="KW-1133">Transmembrane helix</keyword>
<evidence type="ECO:0000256" key="1">
    <source>
        <dbReference type="SAM" id="Phobius"/>
    </source>
</evidence>
<dbReference type="PANTHER" id="PTHR35902:SF3">
    <property type="entry name" value="NPCBM-ASSOCIATED, NEW3 DOMAIN OF ALPHA-GALACTOSIDASE"/>
    <property type="match status" value="1"/>
</dbReference>
<reference evidence="2 3" key="1">
    <citation type="submission" date="2015-09" db="EMBL/GenBank/DDBJ databases">
        <title>Draft genome sequence of Acidiplasma aeolicum DSM 18409.</title>
        <authorList>
            <person name="Hemp J."/>
        </authorList>
    </citation>
    <scope>NUCLEOTIDE SEQUENCE [LARGE SCALE GENOMIC DNA]</scope>
    <source>
        <strain evidence="2 3">V</strain>
    </source>
</reference>
<keyword evidence="1" id="KW-0472">Membrane</keyword>
<sequence>MNKKILAVLIVFMFAASGLLAYEYSGVNDHKSAFTSSQAPVEVTGVHWYNQTSSMLPAPGSGDVPLYVTFTALATENVSGFINLTSPFSYSYISGPNSDVKSVYTLSLKAGNRYTIMQMVNISASASGNLYEENITLSTSSGSSNANFTLPIGQPSLSVVTYYTNPPVIYQDQKGIKLTVVTSNTGTSNANNVTAGIYSKYFNVISPANYSIKYYPLGKIMNFTFYLDAKNVSGSAPIYFSMYNITYTLKSRINSDQYVNLKITEASDKLVSGEKKQIITFYINNTGNKTFRDLNIHMLMPSVISIHIPSSNPLAALDADNVTYSSLKPGQSLRVTFIVDVSDVYSGNYPVQLLVEYRFNNTESVFYKTATFTEKVSPSPDEEIEHNIIKPEYLVPIVLVIAILIIIGAAVRHSHKKEKNMNKNNKK</sequence>
<evidence type="ECO:0000313" key="3">
    <source>
        <dbReference type="Proteomes" id="UP000050515"/>
    </source>
</evidence>
<dbReference type="Proteomes" id="UP000050515">
    <property type="component" value="Unassembled WGS sequence"/>
</dbReference>
<dbReference type="PANTHER" id="PTHR35902">
    <property type="entry name" value="S-LAYER DOMAIN-LIKE PROTEIN-RELATED"/>
    <property type="match status" value="1"/>
</dbReference>
<dbReference type="EMBL" id="LJCQ01000275">
    <property type="protein sequence ID" value="KPV46277.1"/>
    <property type="molecule type" value="Genomic_DNA"/>
</dbReference>
<dbReference type="AlphaFoldDB" id="A0A0N8PQ67"/>
<comment type="caution">
    <text evidence="2">The sequence shown here is derived from an EMBL/GenBank/DDBJ whole genome shotgun (WGS) entry which is preliminary data.</text>
</comment>
<keyword evidence="1" id="KW-0812">Transmembrane</keyword>
<name>A0A0N8PQ67_9ARCH</name>
<dbReference type="GeneID" id="84222380"/>
<dbReference type="RefSeq" id="WP_048101630.1">
    <property type="nucleotide sequence ID" value="NZ_LJCQ01000275.1"/>
</dbReference>
<accession>A0A0N8PQ67</accession>
<gene>
    <name evidence="2" type="ORF">SE19_06400</name>
</gene>